<gene>
    <name evidence="1" type="ORF">AYI68_g4205</name>
</gene>
<proteinExistence type="predicted"/>
<sequence length="72" mass="8167">MRMKDSYHFLNVLKKNRGTIKIDIPGPKINGHGHTLQTLAEVRYVNQPTPIICTRNSTSDHNGKPTYGNYNT</sequence>
<name>A0A1R0GXQ6_9FUNG</name>
<organism evidence="1 2">
    <name type="scientific">Smittium mucronatum</name>
    <dbReference type="NCBI Taxonomy" id="133383"/>
    <lineage>
        <taxon>Eukaryota</taxon>
        <taxon>Fungi</taxon>
        <taxon>Fungi incertae sedis</taxon>
        <taxon>Zoopagomycota</taxon>
        <taxon>Kickxellomycotina</taxon>
        <taxon>Harpellomycetes</taxon>
        <taxon>Harpellales</taxon>
        <taxon>Legeriomycetaceae</taxon>
        <taxon>Smittium</taxon>
    </lineage>
</organism>
<dbReference type="AlphaFoldDB" id="A0A1R0GXQ6"/>
<reference evidence="1 2" key="1">
    <citation type="journal article" date="2016" name="Mol. Biol. Evol.">
        <title>Genome-Wide Survey of Gut Fungi (Harpellales) Reveals the First Horizontally Transferred Ubiquitin Gene from a Mosquito Host.</title>
        <authorList>
            <person name="Wang Y."/>
            <person name="White M.M."/>
            <person name="Kvist S."/>
            <person name="Moncalvo J.M."/>
        </authorList>
    </citation>
    <scope>NUCLEOTIDE SEQUENCE [LARGE SCALE GENOMIC DNA]</scope>
    <source>
        <strain evidence="1 2">ALG-7-W6</strain>
    </source>
</reference>
<protein>
    <submittedName>
        <fullName evidence="1">Uncharacterized protein</fullName>
    </submittedName>
</protein>
<dbReference type="EMBL" id="LSSL01002252">
    <property type="protein sequence ID" value="OLY81684.1"/>
    <property type="molecule type" value="Genomic_DNA"/>
</dbReference>
<evidence type="ECO:0000313" key="2">
    <source>
        <dbReference type="Proteomes" id="UP000187455"/>
    </source>
</evidence>
<comment type="caution">
    <text evidence="1">The sequence shown here is derived from an EMBL/GenBank/DDBJ whole genome shotgun (WGS) entry which is preliminary data.</text>
</comment>
<evidence type="ECO:0000313" key="1">
    <source>
        <dbReference type="EMBL" id="OLY81684.1"/>
    </source>
</evidence>
<dbReference type="Proteomes" id="UP000187455">
    <property type="component" value="Unassembled WGS sequence"/>
</dbReference>
<keyword evidence="2" id="KW-1185">Reference proteome</keyword>
<accession>A0A1R0GXQ6</accession>